<comment type="caution">
    <text evidence="2">The sequence shown here is derived from an EMBL/GenBank/DDBJ whole genome shotgun (WGS) entry which is preliminary data.</text>
</comment>
<reference evidence="2 3" key="1">
    <citation type="journal article" date="2015" name="Genome Biol. Evol.">
        <title>Comparative Genomics of a Bacterivorous Green Alga Reveals Evolutionary Causalities and Consequences of Phago-Mixotrophic Mode of Nutrition.</title>
        <authorList>
            <person name="Burns J.A."/>
            <person name="Paasch A."/>
            <person name="Narechania A."/>
            <person name="Kim E."/>
        </authorList>
    </citation>
    <scope>NUCLEOTIDE SEQUENCE [LARGE SCALE GENOMIC DNA]</scope>
    <source>
        <strain evidence="2 3">PLY_AMNH</strain>
    </source>
</reference>
<name>A0AAE0LGR7_9CHLO</name>
<dbReference type="PANTHER" id="PTHR12905:SF0">
    <property type="entry name" value="CALCINEURIN-LIKE PHOSPHOESTERASE DOMAIN-CONTAINING PROTEIN"/>
    <property type="match status" value="1"/>
</dbReference>
<dbReference type="PANTHER" id="PTHR12905">
    <property type="entry name" value="METALLOPHOSPHOESTERASE"/>
    <property type="match status" value="1"/>
</dbReference>
<dbReference type="CDD" id="cd07379">
    <property type="entry name" value="MPP_239FB"/>
    <property type="match status" value="1"/>
</dbReference>
<evidence type="ECO:0000313" key="2">
    <source>
        <dbReference type="EMBL" id="KAK3284597.1"/>
    </source>
</evidence>
<protein>
    <recommendedName>
        <fullName evidence="1">Calcineurin-like phosphoesterase domain-containing protein</fullName>
    </recommendedName>
</protein>
<dbReference type="SUPFAM" id="SSF56300">
    <property type="entry name" value="Metallo-dependent phosphatases"/>
    <property type="match status" value="1"/>
</dbReference>
<dbReference type="InterPro" id="IPR051693">
    <property type="entry name" value="UPF0046_metallophosphoest"/>
</dbReference>
<dbReference type="Gene3D" id="3.60.21.10">
    <property type="match status" value="1"/>
</dbReference>
<sequence>MRPAVEHAHLLEVTALVPSTVPELTLLCLSDTHDQQDFMLHPLPRADVLIHAGDFSCRGSREEVANFIKWSDRLLDDGLVRYIVFVCGNHELNMQLSAKSPAVRQAQEDMKRALIDRDNVYYMQDSMCVIEGLRFYGSPWTTKFGDHWAFQLPDTEDIDHGLGGKFKSIPEGVQVLVTHQPPLGQGDHGDGNRRHGSRALLQRVLEVEPLVHVFGHIHSGYGASKREDLNTIFVNAAVCDDDYQPDNKPVLIKLQHAVAAESDHGTP</sequence>
<proteinExistence type="predicted"/>
<evidence type="ECO:0000313" key="3">
    <source>
        <dbReference type="Proteomes" id="UP001190700"/>
    </source>
</evidence>
<organism evidence="2 3">
    <name type="scientific">Cymbomonas tetramitiformis</name>
    <dbReference type="NCBI Taxonomy" id="36881"/>
    <lineage>
        <taxon>Eukaryota</taxon>
        <taxon>Viridiplantae</taxon>
        <taxon>Chlorophyta</taxon>
        <taxon>Pyramimonadophyceae</taxon>
        <taxon>Pyramimonadales</taxon>
        <taxon>Pyramimonadaceae</taxon>
        <taxon>Cymbomonas</taxon>
    </lineage>
</organism>
<keyword evidence="3" id="KW-1185">Reference proteome</keyword>
<dbReference type="InterPro" id="IPR004843">
    <property type="entry name" value="Calcineurin-like_PHP"/>
</dbReference>
<dbReference type="Pfam" id="PF00149">
    <property type="entry name" value="Metallophos"/>
    <property type="match status" value="1"/>
</dbReference>
<feature type="domain" description="Calcineurin-like phosphoesterase" evidence="1">
    <location>
        <begin position="25"/>
        <end position="219"/>
    </location>
</feature>
<evidence type="ECO:0000259" key="1">
    <source>
        <dbReference type="Pfam" id="PF00149"/>
    </source>
</evidence>
<dbReference type="InterPro" id="IPR029052">
    <property type="entry name" value="Metallo-depent_PP-like"/>
</dbReference>
<gene>
    <name evidence="2" type="ORF">CYMTET_7766</name>
</gene>
<dbReference type="AlphaFoldDB" id="A0AAE0LGR7"/>
<dbReference type="GO" id="GO:0016787">
    <property type="term" value="F:hydrolase activity"/>
    <property type="evidence" value="ECO:0007669"/>
    <property type="project" value="InterPro"/>
</dbReference>
<dbReference type="EMBL" id="LGRX02002232">
    <property type="protein sequence ID" value="KAK3284597.1"/>
    <property type="molecule type" value="Genomic_DNA"/>
</dbReference>
<accession>A0AAE0LGR7</accession>
<dbReference type="Proteomes" id="UP001190700">
    <property type="component" value="Unassembled WGS sequence"/>
</dbReference>